<dbReference type="InterPro" id="IPR053713">
    <property type="entry name" value="Bact_OM_Channel_sf"/>
</dbReference>
<gene>
    <name evidence="3" type="ORF">AB4566_01605</name>
</gene>
<organism evidence="3 4">
    <name type="scientific">Vibrio gallaecicus</name>
    <dbReference type="NCBI Taxonomy" id="552386"/>
    <lineage>
        <taxon>Bacteria</taxon>
        <taxon>Pseudomonadati</taxon>
        <taxon>Pseudomonadota</taxon>
        <taxon>Gammaproteobacteria</taxon>
        <taxon>Vibrionales</taxon>
        <taxon>Vibrionaceae</taxon>
        <taxon>Vibrio</taxon>
    </lineage>
</organism>
<keyword evidence="1 2" id="KW-0732">Signal</keyword>
<evidence type="ECO:0000256" key="1">
    <source>
        <dbReference type="ARBA" id="ARBA00022729"/>
    </source>
</evidence>
<accession>A0ABV4N741</accession>
<dbReference type="InterPro" id="IPR009331">
    <property type="entry name" value="Oligogalacturonate-sp_porin"/>
</dbReference>
<keyword evidence="4" id="KW-1185">Reference proteome</keyword>
<evidence type="ECO:0000313" key="4">
    <source>
        <dbReference type="Proteomes" id="UP001570417"/>
    </source>
</evidence>
<sequence length="250" mass="28450">MNKLKTIVIAMSSLMAVSSVSAASFDMRHEYKSHTDQHATRVKLADNIGNFLVDIEAKFKGEDGEFMEDLKNNGWELGLNYRHVLNDNWTMTYGMPIEGRESGVTYKPQVRATYSVDSIDGLSLSARYRYDMRQNTRSSEYQFDDAGNVIVDGDGVPIMVDSNVANQRRHRLTANINYALNDWRFGFEGNYYKADGYDIYDNDDTNYELNVSARRMMGAWAPYVEFGDVSTSSTSATRELRSRVGLTYSF</sequence>
<protein>
    <submittedName>
        <fullName evidence="3">Oligogalacturonate-specific porin KdgM family protein</fullName>
    </submittedName>
</protein>
<dbReference type="SUPFAM" id="SSF56935">
    <property type="entry name" value="Porins"/>
    <property type="match status" value="1"/>
</dbReference>
<dbReference type="PANTHER" id="PTHR38105">
    <property type="entry name" value="OUTER MEMBRANE PROTEIN-RELATED-RELATED"/>
    <property type="match status" value="1"/>
</dbReference>
<feature type="chain" id="PRO_5046436808" evidence="2">
    <location>
        <begin position="23"/>
        <end position="250"/>
    </location>
</feature>
<evidence type="ECO:0000256" key="2">
    <source>
        <dbReference type="SAM" id="SignalP"/>
    </source>
</evidence>
<evidence type="ECO:0000313" key="3">
    <source>
        <dbReference type="EMBL" id="MFA0566966.1"/>
    </source>
</evidence>
<reference evidence="3 4" key="1">
    <citation type="journal article" date="2024" name="ISME J.">
        <title>Tailless and filamentous prophages are predominant in marine Vibrio.</title>
        <authorList>
            <person name="Steensen K."/>
            <person name="Seneca J."/>
            <person name="Bartlau N."/>
            <person name="Yu X.A."/>
            <person name="Hussain F.A."/>
            <person name="Polz M.F."/>
        </authorList>
    </citation>
    <scope>NUCLEOTIDE SEQUENCE [LARGE SCALE GENOMIC DNA]</scope>
    <source>
        <strain evidence="3 4">10N.222.51.A1</strain>
    </source>
</reference>
<dbReference type="Gene3D" id="2.40.160.40">
    <property type="entry name" value="monomeric porin ompg"/>
    <property type="match status" value="1"/>
</dbReference>
<dbReference type="RefSeq" id="WP_137373141.1">
    <property type="nucleotide sequence ID" value="NZ_AP025490.1"/>
</dbReference>
<comment type="caution">
    <text evidence="3">The sequence shown here is derived from an EMBL/GenBank/DDBJ whole genome shotgun (WGS) entry which is preliminary data.</text>
</comment>
<proteinExistence type="predicted"/>
<dbReference type="EMBL" id="JBFRUW010000003">
    <property type="protein sequence ID" value="MFA0566966.1"/>
    <property type="molecule type" value="Genomic_DNA"/>
</dbReference>
<dbReference type="Pfam" id="PF06178">
    <property type="entry name" value="KdgM"/>
    <property type="match status" value="2"/>
</dbReference>
<dbReference type="Proteomes" id="UP001570417">
    <property type="component" value="Unassembled WGS sequence"/>
</dbReference>
<name>A0ABV4N741_9VIBR</name>
<feature type="signal peptide" evidence="2">
    <location>
        <begin position="1"/>
        <end position="22"/>
    </location>
</feature>
<dbReference type="PANTHER" id="PTHR38105:SF5">
    <property type="entry name" value="OUTER MEMBRANE PROTEIN"/>
    <property type="match status" value="1"/>
</dbReference>